<dbReference type="SUPFAM" id="SSF142754">
    <property type="entry name" value="NadA-like"/>
    <property type="match status" value="1"/>
</dbReference>
<evidence type="ECO:0000256" key="3">
    <source>
        <dbReference type="ARBA" id="ARBA00012669"/>
    </source>
</evidence>
<reference evidence="11" key="1">
    <citation type="submission" date="2020-10" db="EMBL/GenBank/DDBJ databases">
        <authorList>
            <person name="Gilroy R."/>
        </authorList>
    </citation>
    <scope>NUCLEOTIDE SEQUENCE</scope>
    <source>
        <strain evidence="11">ChiHjej13B12-12457</strain>
    </source>
</reference>
<evidence type="ECO:0000313" key="11">
    <source>
        <dbReference type="EMBL" id="HIR62636.1"/>
    </source>
</evidence>
<keyword evidence="4" id="KW-0004">4Fe-4S</keyword>
<dbReference type="Gene3D" id="3.40.50.10800">
    <property type="entry name" value="NadA-like"/>
    <property type="match status" value="3"/>
</dbReference>
<comment type="cofactor">
    <cofactor evidence="1">
        <name>[4Fe-4S] cluster</name>
        <dbReference type="ChEBI" id="CHEBI:49883"/>
    </cofactor>
</comment>
<accession>A0A9D1E113</accession>
<dbReference type="NCBIfam" id="TIGR00550">
    <property type="entry name" value="nadA"/>
    <property type="match status" value="1"/>
</dbReference>
<dbReference type="GO" id="GO:0034628">
    <property type="term" value="P:'de novo' NAD+ biosynthetic process from L-aspartate"/>
    <property type="evidence" value="ECO:0007669"/>
    <property type="project" value="TreeGrafter"/>
</dbReference>
<evidence type="ECO:0000256" key="7">
    <source>
        <dbReference type="ARBA" id="ARBA00022723"/>
    </source>
</evidence>
<evidence type="ECO:0000256" key="9">
    <source>
        <dbReference type="ARBA" id="ARBA00023014"/>
    </source>
</evidence>
<evidence type="ECO:0000256" key="2">
    <source>
        <dbReference type="ARBA" id="ARBA00005065"/>
    </source>
</evidence>
<protein>
    <recommendedName>
        <fullName evidence="3 10">Quinolinate synthase</fullName>
        <ecNumber evidence="3 10">2.5.1.72</ecNumber>
    </recommendedName>
</protein>
<dbReference type="Proteomes" id="UP000886744">
    <property type="component" value="Unassembled WGS sequence"/>
</dbReference>
<evidence type="ECO:0000256" key="8">
    <source>
        <dbReference type="ARBA" id="ARBA00023004"/>
    </source>
</evidence>
<dbReference type="Pfam" id="PF02445">
    <property type="entry name" value="NadA"/>
    <property type="match status" value="1"/>
</dbReference>
<sequence>MNIQLTPEYLTKAIKELKQKHNAVILAHYYVPAQVQDAADFVGDSLELSRKAAQTDADMIVFCGVRFMAETAAVLSPGKTVLLPVPDAGCSLADSIEGEDLQAWKKRHPDGTVISYVNTDARTKAAADICCTSANAVKVAEAVAAGAQGRSILFVPDRNLGAYVNSVAGLRMELWKGCCHVHERITSRLVEEALAKYPEAEILIHPEAACSADPKITGNPRCFFYSTSGIIRHVRESERSQFVIATELGVMHRLSQEAPGKELIPLSETLVCEDMKKVTLLSLFETLLHQNPRKTVTLPSETAQKAASPVQKMLEL</sequence>
<gene>
    <name evidence="11" type="primary">nadA</name>
    <name evidence="11" type="ORF">IAC94_03820</name>
</gene>
<dbReference type="GO" id="GO:0046872">
    <property type="term" value="F:metal ion binding"/>
    <property type="evidence" value="ECO:0007669"/>
    <property type="project" value="UniProtKB-KW"/>
</dbReference>
<reference evidence="11" key="2">
    <citation type="journal article" date="2021" name="PeerJ">
        <title>Extensive microbial diversity within the chicken gut microbiome revealed by metagenomics and culture.</title>
        <authorList>
            <person name="Gilroy R."/>
            <person name="Ravi A."/>
            <person name="Getino M."/>
            <person name="Pursley I."/>
            <person name="Horton D.L."/>
            <person name="Alikhan N.F."/>
            <person name="Baker D."/>
            <person name="Gharbi K."/>
            <person name="Hall N."/>
            <person name="Watson M."/>
            <person name="Adriaenssens E.M."/>
            <person name="Foster-Nyarko E."/>
            <person name="Jarju S."/>
            <person name="Secka A."/>
            <person name="Antonio M."/>
            <person name="Oren A."/>
            <person name="Chaudhuri R.R."/>
            <person name="La Ragione R."/>
            <person name="Hildebrand F."/>
            <person name="Pallen M.J."/>
        </authorList>
    </citation>
    <scope>NUCLEOTIDE SEQUENCE</scope>
    <source>
        <strain evidence="11">ChiHjej13B12-12457</strain>
    </source>
</reference>
<keyword evidence="5" id="KW-0662">Pyridine nucleotide biosynthesis</keyword>
<name>A0A9D1E113_9BACT</name>
<keyword evidence="6" id="KW-0808">Transferase</keyword>
<comment type="pathway">
    <text evidence="2">Cofactor biosynthesis; NAD(+) biosynthesis; quinolinate from iminoaspartate: step 1/1.</text>
</comment>
<comment type="caution">
    <text evidence="11">The sequence shown here is derived from an EMBL/GenBank/DDBJ whole genome shotgun (WGS) entry which is preliminary data.</text>
</comment>
<keyword evidence="8" id="KW-0408">Iron</keyword>
<organism evidence="11 12">
    <name type="scientific">Candidatus Coprenecus avistercoris</name>
    <dbReference type="NCBI Taxonomy" id="2840730"/>
    <lineage>
        <taxon>Bacteria</taxon>
        <taxon>Pseudomonadati</taxon>
        <taxon>Bacteroidota</taxon>
        <taxon>Bacteroidia</taxon>
        <taxon>Bacteroidales</taxon>
        <taxon>Rikenellaceae</taxon>
        <taxon>Rikenellaceae incertae sedis</taxon>
        <taxon>Candidatus Coprenecus</taxon>
    </lineage>
</organism>
<dbReference type="EMBL" id="DVHI01000047">
    <property type="protein sequence ID" value="HIR62636.1"/>
    <property type="molecule type" value="Genomic_DNA"/>
</dbReference>
<evidence type="ECO:0000256" key="4">
    <source>
        <dbReference type="ARBA" id="ARBA00022485"/>
    </source>
</evidence>
<keyword evidence="9" id="KW-0411">Iron-sulfur</keyword>
<dbReference type="PANTHER" id="PTHR30573">
    <property type="entry name" value="QUINOLINATE SYNTHETASE A"/>
    <property type="match status" value="1"/>
</dbReference>
<keyword evidence="7" id="KW-0479">Metal-binding</keyword>
<dbReference type="InterPro" id="IPR036094">
    <property type="entry name" value="NadA_sf"/>
</dbReference>
<evidence type="ECO:0000313" key="12">
    <source>
        <dbReference type="Proteomes" id="UP000886744"/>
    </source>
</evidence>
<dbReference type="EC" id="2.5.1.72" evidence="3 10"/>
<evidence type="ECO:0000256" key="10">
    <source>
        <dbReference type="NCBIfam" id="TIGR00550"/>
    </source>
</evidence>
<dbReference type="GO" id="GO:0051539">
    <property type="term" value="F:4 iron, 4 sulfur cluster binding"/>
    <property type="evidence" value="ECO:0007669"/>
    <property type="project" value="UniProtKB-KW"/>
</dbReference>
<proteinExistence type="predicted"/>
<evidence type="ECO:0000256" key="6">
    <source>
        <dbReference type="ARBA" id="ARBA00022679"/>
    </source>
</evidence>
<dbReference type="PANTHER" id="PTHR30573:SF0">
    <property type="entry name" value="QUINOLINATE SYNTHASE, CHLOROPLASTIC"/>
    <property type="match status" value="1"/>
</dbReference>
<dbReference type="AlphaFoldDB" id="A0A9D1E113"/>
<evidence type="ECO:0000256" key="1">
    <source>
        <dbReference type="ARBA" id="ARBA00001966"/>
    </source>
</evidence>
<dbReference type="NCBIfam" id="NF006878">
    <property type="entry name" value="PRK09375.1-2"/>
    <property type="match status" value="1"/>
</dbReference>
<dbReference type="GO" id="GO:0008987">
    <property type="term" value="F:quinolinate synthetase A activity"/>
    <property type="evidence" value="ECO:0007669"/>
    <property type="project" value="UniProtKB-UniRule"/>
</dbReference>
<dbReference type="InterPro" id="IPR003473">
    <property type="entry name" value="NadA"/>
</dbReference>
<evidence type="ECO:0000256" key="5">
    <source>
        <dbReference type="ARBA" id="ARBA00022642"/>
    </source>
</evidence>